<reference evidence="2" key="1">
    <citation type="submission" date="2019-10" db="EMBL/GenBank/DDBJ databases">
        <authorList>
            <person name="Zhang R."/>
            <person name="Pan Y."/>
            <person name="Wang J."/>
            <person name="Ma R."/>
            <person name="Yu S."/>
        </authorList>
    </citation>
    <scope>NUCLEOTIDE SEQUENCE</scope>
    <source>
        <strain evidence="2">LA-IB0</strain>
        <tissue evidence="2">Leaf</tissue>
    </source>
</reference>
<evidence type="ECO:0000256" key="1">
    <source>
        <dbReference type="SAM" id="MobiDB-lite"/>
    </source>
</evidence>
<name>A0AAV6XKM1_9LAMI</name>
<proteinExistence type="predicted"/>
<dbReference type="EMBL" id="WHWC01000006">
    <property type="protein sequence ID" value="KAG8380704.1"/>
    <property type="molecule type" value="Genomic_DNA"/>
</dbReference>
<gene>
    <name evidence="2" type="ORF">BUALT_Bualt06G0043600</name>
</gene>
<dbReference type="AlphaFoldDB" id="A0AAV6XKM1"/>
<feature type="compositionally biased region" description="Polar residues" evidence="1">
    <location>
        <begin position="204"/>
        <end position="221"/>
    </location>
</feature>
<dbReference type="Proteomes" id="UP000826271">
    <property type="component" value="Unassembled WGS sequence"/>
</dbReference>
<organism evidence="2 3">
    <name type="scientific">Buddleja alternifolia</name>
    <dbReference type="NCBI Taxonomy" id="168488"/>
    <lineage>
        <taxon>Eukaryota</taxon>
        <taxon>Viridiplantae</taxon>
        <taxon>Streptophyta</taxon>
        <taxon>Embryophyta</taxon>
        <taxon>Tracheophyta</taxon>
        <taxon>Spermatophyta</taxon>
        <taxon>Magnoliopsida</taxon>
        <taxon>eudicotyledons</taxon>
        <taxon>Gunneridae</taxon>
        <taxon>Pentapetalae</taxon>
        <taxon>asterids</taxon>
        <taxon>lamiids</taxon>
        <taxon>Lamiales</taxon>
        <taxon>Scrophulariaceae</taxon>
        <taxon>Buddlejeae</taxon>
        <taxon>Buddleja</taxon>
    </lineage>
</organism>
<evidence type="ECO:0000313" key="3">
    <source>
        <dbReference type="Proteomes" id="UP000826271"/>
    </source>
</evidence>
<keyword evidence="3" id="KW-1185">Reference proteome</keyword>
<sequence length="250" mass="28421">MKAMIETGKLKMIFAKSLGKIFKKQKYGILGQLFFVTLKPITTELLNEDLNTLLTSFSDIFSEPTNLPLDRILEHQITLLPHSIPKKQFPYTSVTARTPSPQLPSINEEGQTQIYPTAILAHRIIPRNNRPVTQMLVQWVHSRPEFATREDLAYLLSKFHNSILADKNHFHRGIPDQNRQSYSKRHRSINVLAQEEDATYHTHAISTASRRTHTSRGSASNLKAPIASFSTTKCSSPAEEEPTINRHLDN</sequence>
<feature type="region of interest" description="Disordered" evidence="1">
    <location>
        <begin position="201"/>
        <end position="250"/>
    </location>
</feature>
<evidence type="ECO:0000313" key="2">
    <source>
        <dbReference type="EMBL" id="KAG8380704.1"/>
    </source>
</evidence>
<accession>A0AAV6XKM1</accession>
<protein>
    <submittedName>
        <fullName evidence="2">Uncharacterized protein</fullName>
    </submittedName>
</protein>
<comment type="caution">
    <text evidence="2">The sequence shown here is derived from an EMBL/GenBank/DDBJ whole genome shotgun (WGS) entry which is preliminary data.</text>
</comment>